<dbReference type="InterPro" id="IPR005220">
    <property type="entry name" value="CarO-like"/>
</dbReference>
<dbReference type="InterPro" id="IPR036700">
    <property type="entry name" value="BOBF_sf"/>
</dbReference>
<dbReference type="PANTHER" id="PTHR36571">
    <property type="entry name" value="PROTEIN YGIW"/>
    <property type="match status" value="1"/>
</dbReference>
<sequence length="123" mass="13262">MKFATKLSIALLSLSTVFSTVALADDDRDDNRRSTQVQAKAVNTVAAAKSSVDNTRVNVTGKIVRSLGNEKYELQDSTGKIRVEIDSDDYGRAQLVGKTVTIAGEVDVSRSGREIDAKSVSIR</sequence>
<evidence type="ECO:0000256" key="1">
    <source>
        <dbReference type="ARBA" id="ARBA00022729"/>
    </source>
</evidence>
<dbReference type="STRING" id="470453.B0680_00765"/>
<accession>A0A1T0CU95</accession>
<evidence type="ECO:0000256" key="2">
    <source>
        <dbReference type="SAM" id="SignalP"/>
    </source>
</evidence>
<dbReference type="Pfam" id="PF04076">
    <property type="entry name" value="BOF"/>
    <property type="match status" value="1"/>
</dbReference>
<keyword evidence="1 2" id="KW-0732">Signal</keyword>
<evidence type="ECO:0000313" key="4">
    <source>
        <dbReference type="Proteomes" id="UP000189800"/>
    </source>
</evidence>
<name>A0A1T0CU95_9GAMM</name>
<dbReference type="Gene3D" id="2.40.50.200">
    <property type="entry name" value="Bacterial OB-fold"/>
    <property type="match status" value="1"/>
</dbReference>
<feature type="chain" id="PRO_5012978600" evidence="2">
    <location>
        <begin position="25"/>
        <end position="123"/>
    </location>
</feature>
<keyword evidence="4" id="KW-1185">Reference proteome</keyword>
<feature type="signal peptide" evidence="2">
    <location>
        <begin position="1"/>
        <end position="24"/>
    </location>
</feature>
<comment type="caution">
    <text evidence="3">The sequence shown here is derived from an EMBL/GenBank/DDBJ whole genome shotgun (WGS) entry which is preliminary data.</text>
</comment>
<dbReference type="SUPFAM" id="SSF101756">
    <property type="entry name" value="Hypothetical protein YgiW"/>
    <property type="match status" value="1"/>
</dbReference>
<dbReference type="OrthoDB" id="6650354at2"/>
<dbReference type="AlphaFoldDB" id="A0A1T0CU95"/>
<organism evidence="3 4">
    <name type="scientific">Moraxella pluranimalium</name>
    <dbReference type="NCBI Taxonomy" id="470453"/>
    <lineage>
        <taxon>Bacteria</taxon>
        <taxon>Pseudomonadati</taxon>
        <taxon>Pseudomonadota</taxon>
        <taxon>Gammaproteobacteria</taxon>
        <taxon>Moraxellales</taxon>
        <taxon>Moraxellaceae</taxon>
        <taxon>Moraxella</taxon>
    </lineage>
</organism>
<dbReference type="Proteomes" id="UP000189800">
    <property type="component" value="Unassembled WGS sequence"/>
</dbReference>
<evidence type="ECO:0000313" key="3">
    <source>
        <dbReference type="EMBL" id="OOS25928.1"/>
    </source>
</evidence>
<dbReference type="PANTHER" id="PTHR36571:SF1">
    <property type="entry name" value="PROTEIN YGIW"/>
    <property type="match status" value="1"/>
</dbReference>
<proteinExistence type="predicted"/>
<dbReference type="EMBL" id="MUYU01000005">
    <property type="protein sequence ID" value="OOS25928.1"/>
    <property type="molecule type" value="Genomic_DNA"/>
</dbReference>
<dbReference type="RefSeq" id="WP_078253145.1">
    <property type="nucleotide sequence ID" value="NZ_MUYU01000005.1"/>
</dbReference>
<reference evidence="3 4" key="1">
    <citation type="submission" date="2017-02" db="EMBL/GenBank/DDBJ databases">
        <title>Draft genome sequence of Moraxella pluranimalium CCUG 54913T type strain.</title>
        <authorList>
            <person name="Salva-Serra F."/>
            <person name="Engstrom-Jakobsson H."/>
            <person name="Thorell K."/>
            <person name="Jaen-Luchoro D."/>
            <person name="Gonzales-Siles L."/>
            <person name="Karlsson R."/>
            <person name="Yazdan S."/>
            <person name="Boulund F."/>
            <person name="Johnning A."/>
            <person name="Engstrand L."/>
            <person name="Kristiansson E."/>
            <person name="Moore E."/>
        </authorList>
    </citation>
    <scope>NUCLEOTIDE SEQUENCE [LARGE SCALE GENOMIC DNA]</scope>
    <source>
        <strain evidence="3 4">CCUG 54913</strain>
    </source>
</reference>
<gene>
    <name evidence="3" type="ORF">B0680_00765</name>
</gene>
<dbReference type="NCBIfam" id="NF033674">
    <property type="entry name" value="stress_OB_fold"/>
    <property type="match status" value="1"/>
</dbReference>
<protein>
    <submittedName>
        <fullName evidence="3">Uncharacterized protein</fullName>
    </submittedName>
</protein>